<evidence type="ECO:0000313" key="2">
    <source>
        <dbReference type="EMBL" id="GAA5510634.1"/>
    </source>
</evidence>
<dbReference type="Pfam" id="PF06439">
    <property type="entry name" value="3keto-disac_hyd"/>
    <property type="match status" value="1"/>
</dbReference>
<protein>
    <recommendedName>
        <fullName evidence="1">3-keto-alpha-glucoside-1,2-lyase/3-keto-2-hydroxy-glucal hydratase domain-containing protein</fullName>
    </recommendedName>
</protein>
<comment type="caution">
    <text evidence="2">The sequence shown here is derived from an EMBL/GenBank/DDBJ whole genome shotgun (WGS) entry which is preliminary data.</text>
</comment>
<dbReference type="InterPro" id="IPR010496">
    <property type="entry name" value="AL/BT2_dom"/>
</dbReference>
<accession>A0ABP9VZS6</accession>
<name>A0ABP9VZS6_9BACT</name>
<sequence length="237" mass="26674">MMRFSWFLLAFAVFAPGVTLGNREALADDFQLKSMSLFDGDTLAGWEGNGYWFRIEDDAIVAGRLDEKIPHNEFLCTMERFADFELRLEAKLVSPNVSDGKGPDLGKKKPSLNAGVQFRTKRIPGDTEVSGYQADMGNMGERSIWGALYDESRRRKFLAEPAADLPQDLVKDNDWNSIRIRCEGPRIQIFINGVQTVDYTETDDTIARDGIIGLQIHSGPPAEAHYRNIRIRNLTAN</sequence>
<dbReference type="Gene3D" id="2.60.120.560">
    <property type="entry name" value="Exo-inulinase, domain 1"/>
    <property type="match status" value="1"/>
</dbReference>
<evidence type="ECO:0000313" key="3">
    <source>
        <dbReference type="Proteomes" id="UP001416858"/>
    </source>
</evidence>
<organism evidence="2 3">
    <name type="scientific">Novipirellula caenicola</name>
    <dbReference type="NCBI Taxonomy" id="1536901"/>
    <lineage>
        <taxon>Bacteria</taxon>
        <taxon>Pseudomonadati</taxon>
        <taxon>Planctomycetota</taxon>
        <taxon>Planctomycetia</taxon>
        <taxon>Pirellulales</taxon>
        <taxon>Pirellulaceae</taxon>
        <taxon>Novipirellula</taxon>
    </lineage>
</organism>
<keyword evidence="3" id="KW-1185">Reference proteome</keyword>
<dbReference type="EMBL" id="BAABRO010000026">
    <property type="protein sequence ID" value="GAA5510634.1"/>
    <property type="molecule type" value="Genomic_DNA"/>
</dbReference>
<gene>
    <name evidence="2" type="ORF">Rcae01_06144</name>
</gene>
<feature type="domain" description="3-keto-alpha-glucoside-1,2-lyase/3-keto-2-hydroxy-glucal hydratase" evidence="1">
    <location>
        <begin position="35"/>
        <end position="232"/>
    </location>
</feature>
<dbReference type="Proteomes" id="UP001416858">
    <property type="component" value="Unassembled WGS sequence"/>
</dbReference>
<evidence type="ECO:0000259" key="1">
    <source>
        <dbReference type="Pfam" id="PF06439"/>
    </source>
</evidence>
<proteinExistence type="predicted"/>
<dbReference type="RefSeq" id="WP_345688725.1">
    <property type="nucleotide sequence ID" value="NZ_BAABRO010000026.1"/>
</dbReference>
<reference evidence="2 3" key="1">
    <citation type="submission" date="2024-02" db="EMBL/GenBank/DDBJ databases">
        <title>Rhodopirellula caenicola NBRC 110016.</title>
        <authorList>
            <person name="Ichikawa N."/>
            <person name="Katano-Makiyama Y."/>
            <person name="Hidaka K."/>
        </authorList>
    </citation>
    <scope>NUCLEOTIDE SEQUENCE [LARGE SCALE GENOMIC DNA]</scope>
    <source>
        <strain evidence="2 3">NBRC 110016</strain>
    </source>
</reference>